<accession>A0A226DTE9</accession>
<feature type="compositionally biased region" description="Acidic residues" evidence="1">
    <location>
        <begin position="93"/>
        <end position="102"/>
    </location>
</feature>
<dbReference type="AlphaFoldDB" id="A0A226DTE9"/>
<sequence>MSTRRNYKSYFGSREGCAKVISIPIRTRHRIKRRWSAVDRVGLNNNTQPNLQCHNTSVGKSNEDLDDNLHPSLHQLNMNEDGEVSESGLSTTSDDDDDEDDYDQNKHHNKQYKIFPGAKLTTTESCMLILGFAIRHKLSKSAMSDLLTLINFHLPPGASIPSSMFLLNKMLGPDYTLAKKIPFCEKCQCIIENSDNCIKCGQVNVHKAIKDGNYFVSFDIGSVLKSLLEREAISNSIIKTFVKRANNPDASNVISDIVDGADYKKLKLKKKHTILGGLWLGKGKPNFSLFLNPFMKQAAQLSTEGIVWTANNKMMTSKIFCSLFAADSVARCQIQGINQFNGEYSCPWCLAKGQNLKISDSRHKWIFDPTEISVKRDKEIFVKHLLQLRDKLKQGSKIASNFRIKVASPLVNLQNFDINMFDINLMPVIHNSAYSFLHNQLCREVVPVYAGFAMPFSYGKAQVSLCTIAIPLRERNRLKQLQTIHDRLEDFEKSEFSSTIMLLKDMNLDLLVPNCIIAKVKLDENAYVTMFNPFIFSPLDYNILGARVTNLYFLDHFEDNLAYRGKNLKLMFKPSTLDGFFARNEGFLNLCVVLTPLTRGDQVDVSVLLCDEAFRSMGDADLYTSILHEELELLVKELEETRRNGTLKRKKV</sequence>
<name>A0A226DTE9_FOLCA</name>
<protein>
    <submittedName>
        <fullName evidence="2">Uncharacterized protein</fullName>
    </submittedName>
</protein>
<organism evidence="2 3">
    <name type="scientific">Folsomia candida</name>
    <name type="common">Springtail</name>
    <dbReference type="NCBI Taxonomy" id="158441"/>
    <lineage>
        <taxon>Eukaryota</taxon>
        <taxon>Metazoa</taxon>
        <taxon>Ecdysozoa</taxon>
        <taxon>Arthropoda</taxon>
        <taxon>Hexapoda</taxon>
        <taxon>Collembola</taxon>
        <taxon>Entomobryomorpha</taxon>
        <taxon>Isotomoidea</taxon>
        <taxon>Isotomidae</taxon>
        <taxon>Proisotominae</taxon>
        <taxon>Folsomia</taxon>
    </lineage>
</organism>
<comment type="caution">
    <text evidence="2">The sequence shown here is derived from an EMBL/GenBank/DDBJ whole genome shotgun (WGS) entry which is preliminary data.</text>
</comment>
<reference evidence="2 3" key="1">
    <citation type="submission" date="2015-12" db="EMBL/GenBank/DDBJ databases">
        <title>The genome of Folsomia candida.</title>
        <authorList>
            <person name="Faddeeva A."/>
            <person name="Derks M.F."/>
            <person name="Anvar Y."/>
            <person name="Smit S."/>
            <person name="Van Straalen N."/>
            <person name="Roelofs D."/>
        </authorList>
    </citation>
    <scope>NUCLEOTIDE SEQUENCE [LARGE SCALE GENOMIC DNA]</scope>
    <source>
        <strain evidence="2 3">VU population</strain>
        <tissue evidence="2">Whole body</tissue>
    </source>
</reference>
<keyword evidence="3" id="KW-1185">Reference proteome</keyword>
<evidence type="ECO:0000256" key="1">
    <source>
        <dbReference type="SAM" id="MobiDB-lite"/>
    </source>
</evidence>
<proteinExistence type="predicted"/>
<evidence type="ECO:0000313" key="2">
    <source>
        <dbReference type="EMBL" id="OXA47476.1"/>
    </source>
</evidence>
<gene>
    <name evidence="2" type="ORF">Fcan01_17794</name>
</gene>
<evidence type="ECO:0000313" key="3">
    <source>
        <dbReference type="Proteomes" id="UP000198287"/>
    </source>
</evidence>
<feature type="compositionally biased region" description="Polar residues" evidence="1">
    <location>
        <begin position="43"/>
        <end position="60"/>
    </location>
</feature>
<dbReference type="EMBL" id="LNIX01000013">
    <property type="protein sequence ID" value="OXA47476.1"/>
    <property type="molecule type" value="Genomic_DNA"/>
</dbReference>
<feature type="region of interest" description="Disordered" evidence="1">
    <location>
        <begin position="43"/>
        <end position="108"/>
    </location>
</feature>
<dbReference type="Proteomes" id="UP000198287">
    <property type="component" value="Unassembled WGS sequence"/>
</dbReference>